<proteinExistence type="predicted"/>
<evidence type="ECO:0000256" key="1">
    <source>
        <dbReference type="SAM" id="Phobius"/>
    </source>
</evidence>
<evidence type="ECO:0000259" key="2">
    <source>
        <dbReference type="Pfam" id="PF16982"/>
    </source>
</evidence>
<evidence type="ECO:0000313" key="4">
    <source>
        <dbReference type="Proteomes" id="UP000247790"/>
    </source>
</evidence>
<evidence type="ECO:0000313" key="3">
    <source>
        <dbReference type="EMBL" id="PYE45487.1"/>
    </source>
</evidence>
<keyword evidence="3" id="KW-0969">Cilium</keyword>
<reference evidence="3 4" key="1">
    <citation type="submission" date="2018-06" db="EMBL/GenBank/DDBJ databases">
        <title>Genomic Encyclopedia of Type Strains, Phase III (KMG-III): the genomes of soil and plant-associated and newly described type strains.</title>
        <authorList>
            <person name="Whitman W."/>
        </authorList>
    </citation>
    <scope>NUCLEOTIDE SEQUENCE [LARGE SCALE GENOMIC DNA]</scope>
    <source>
        <strain evidence="3 4">CECT 7022</strain>
    </source>
</reference>
<keyword evidence="1" id="KW-0812">Transmembrane</keyword>
<protein>
    <submittedName>
        <fullName evidence="3">Putative flagellin with Flp1-like domain</fullName>
    </submittedName>
</protein>
<feature type="transmembrane region" description="Helical" evidence="1">
    <location>
        <begin position="29"/>
        <end position="49"/>
    </location>
</feature>
<dbReference type="EMBL" id="QJSW01000019">
    <property type="protein sequence ID" value="PYE45487.1"/>
    <property type="molecule type" value="Genomic_DNA"/>
</dbReference>
<dbReference type="Proteomes" id="UP000247790">
    <property type="component" value="Unassembled WGS sequence"/>
</dbReference>
<keyword evidence="3" id="KW-0282">Flagellum</keyword>
<sequence>MKEQVIEMKAYVTEVVKNKAAALWQEEEGLGTLELILIIGVIIIIALIFKKEITNLITSLLSKVDTKSNEFFPDK</sequence>
<keyword evidence="1" id="KW-1133">Transmembrane helix</keyword>
<dbReference type="AlphaFoldDB" id="A0A2V4UZ59"/>
<dbReference type="Pfam" id="PF16982">
    <property type="entry name" value="Flp1_like"/>
    <property type="match status" value="1"/>
</dbReference>
<gene>
    <name evidence="3" type="ORF">DFQ00_11934</name>
</gene>
<comment type="caution">
    <text evidence="3">The sequence shown here is derived from an EMBL/GenBank/DDBJ whole genome shotgun (WGS) entry which is preliminary data.</text>
</comment>
<keyword evidence="1" id="KW-0472">Membrane</keyword>
<name>A0A2V4UZ59_PAEBA</name>
<dbReference type="RefSeq" id="WP_425271051.1">
    <property type="nucleotide sequence ID" value="NZ_CP054614.1"/>
</dbReference>
<accession>A0A2V4UZ59</accession>
<keyword evidence="3" id="KW-0966">Cell projection</keyword>
<dbReference type="InterPro" id="IPR031564">
    <property type="entry name" value="Flp1-like"/>
</dbReference>
<organism evidence="3 4">
    <name type="scientific">Paenibacillus barcinonensis</name>
    <dbReference type="NCBI Taxonomy" id="198119"/>
    <lineage>
        <taxon>Bacteria</taxon>
        <taxon>Bacillati</taxon>
        <taxon>Bacillota</taxon>
        <taxon>Bacilli</taxon>
        <taxon>Bacillales</taxon>
        <taxon>Paenibacillaceae</taxon>
        <taxon>Paenibacillus</taxon>
    </lineage>
</organism>
<feature type="domain" description="Putative Flagellin Flp1-like" evidence="2">
    <location>
        <begin position="23"/>
        <end position="70"/>
    </location>
</feature>